<dbReference type="InterPro" id="IPR003339">
    <property type="entry name" value="ABC/ECF_trnsptr_transmembrane"/>
</dbReference>
<keyword evidence="2" id="KW-1003">Cell membrane</keyword>
<keyword evidence="3 6" id="KW-0812">Transmembrane</keyword>
<dbReference type="EMBL" id="FQZY01000049">
    <property type="protein sequence ID" value="SHK43629.1"/>
    <property type="molecule type" value="Genomic_DNA"/>
</dbReference>
<evidence type="ECO:0000256" key="6">
    <source>
        <dbReference type="SAM" id="Phobius"/>
    </source>
</evidence>
<name>A0A1M6SFZ6_9FIRM</name>
<feature type="transmembrane region" description="Helical" evidence="6">
    <location>
        <begin position="80"/>
        <end position="106"/>
    </location>
</feature>
<dbReference type="PANTHER" id="PTHR34857">
    <property type="entry name" value="SLL0384 PROTEIN"/>
    <property type="match status" value="1"/>
</dbReference>
<keyword evidence="4 6" id="KW-1133">Transmembrane helix</keyword>
<dbReference type="RefSeq" id="WP_073111793.1">
    <property type="nucleotide sequence ID" value="NZ_FQZY01000049.1"/>
</dbReference>
<dbReference type="Pfam" id="PF02361">
    <property type="entry name" value="CbiQ"/>
    <property type="match status" value="1"/>
</dbReference>
<feature type="transmembrane region" description="Helical" evidence="6">
    <location>
        <begin position="20"/>
        <end position="49"/>
    </location>
</feature>
<keyword evidence="8" id="KW-1185">Reference proteome</keyword>
<sequence>MNETNSKGIRLDPRTELLLLIIANVVAFTYSAQWIEFAVIGILALLLICCGCIKSALKWIVFFICLVGIQYYVIPILPKILVIMFSVLTVYIRKLFPCLMIGALILKTTPVRFLIISLRKWHIPQKMIIPLSITLRYFPAIKEEQRHIRDAMKLRKIRGFSRKLECMVVPMLMSATGTADELSAAAITRGIENPIEKTCIVDLRFHIQDYICLIVGCIFIIAANITY</sequence>
<evidence type="ECO:0000256" key="4">
    <source>
        <dbReference type="ARBA" id="ARBA00022989"/>
    </source>
</evidence>
<feature type="transmembrane region" description="Helical" evidence="6">
    <location>
        <begin position="207"/>
        <end position="225"/>
    </location>
</feature>
<evidence type="ECO:0000256" key="5">
    <source>
        <dbReference type="ARBA" id="ARBA00023136"/>
    </source>
</evidence>
<keyword evidence="5 6" id="KW-0472">Membrane</keyword>
<reference evidence="7 8" key="1">
    <citation type="submission" date="2016-11" db="EMBL/GenBank/DDBJ databases">
        <authorList>
            <person name="Jaros S."/>
            <person name="Januszkiewicz K."/>
            <person name="Wedrychowicz H."/>
        </authorList>
    </citation>
    <scope>NUCLEOTIDE SEQUENCE [LARGE SCALE GENOMIC DNA]</scope>
    <source>
        <strain evidence="7 8">DSM 15480</strain>
    </source>
</reference>
<dbReference type="STRING" id="1121950.SAMN02745243_02939"/>
<evidence type="ECO:0000256" key="3">
    <source>
        <dbReference type="ARBA" id="ARBA00022692"/>
    </source>
</evidence>
<protein>
    <submittedName>
        <fullName evidence="7">Energy-coupling factor transport system permease protein</fullName>
    </submittedName>
</protein>
<dbReference type="InterPro" id="IPR051611">
    <property type="entry name" value="ECF_transporter_component"/>
</dbReference>
<dbReference type="CDD" id="cd16914">
    <property type="entry name" value="EcfT"/>
    <property type="match status" value="1"/>
</dbReference>
<gene>
    <name evidence="7" type="ORF">SAMN02745243_02939</name>
</gene>
<organism evidence="7 8">
    <name type="scientific">Hespellia stercorisuis DSM 15480</name>
    <dbReference type="NCBI Taxonomy" id="1121950"/>
    <lineage>
        <taxon>Bacteria</taxon>
        <taxon>Bacillati</taxon>
        <taxon>Bacillota</taxon>
        <taxon>Clostridia</taxon>
        <taxon>Lachnospirales</taxon>
        <taxon>Lachnospiraceae</taxon>
        <taxon>Hespellia</taxon>
    </lineage>
</organism>
<evidence type="ECO:0000313" key="8">
    <source>
        <dbReference type="Proteomes" id="UP000184301"/>
    </source>
</evidence>
<comment type="subcellular location">
    <subcellularLocation>
        <location evidence="1">Membrane</location>
        <topology evidence="1">Multi-pass membrane protein</topology>
    </subcellularLocation>
</comment>
<evidence type="ECO:0000313" key="7">
    <source>
        <dbReference type="EMBL" id="SHK43629.1"/>
    </source>
</evidence>
<proteinExistence type="predicted"/>
<evidence type="ECO:0000256" key="1">
    <source>
        <dbReference type="ARBA" id="ARBA00004141"/>
    </source>
</evidence>
<dbReference type="PANTHER" id="PTHR34857:SF2">
    <property type="entry name" value="SLL0384 PROTEIN"/>
    <property type="match status" value="1"/>
</dbReference>
<dbReference type="OrthoDB" id="3730291at2"/>
<dbReference type="Proteomes" id="UP000184301">
    <property type="component" value="Unassembled WGS sequence"/>
</dbReference>
<dbReference type="AlphaFoldDB" id="A0A1M6SFZ6"/>
<evidence type="ECO:0000256" key="2">
    <source>
        <dbReference type="ARBA" id="ARBA00022475"/>
    </source>
</evidence>
<accession>A0A1M6SFZ6</accession>
<dbReference type="GO" id="GO:0005886">
    <property type="term" value="C:plasma membrane"/>
    <property type="evidence" value="ECO:0007669"/>
    <property type="project" value="UniProtKB-ARBA"/>
</dbReference>